<name>A0A4C1SV82_EUMVA</name>
<evidence type="ECO:0000313" key="2">
    <source>
        <dbReference type="EMBL" id="GBP05130.1"/>
    </source>
</evidence>
<comment type="caution">
    <text evidence="2">The sequence shown here is derived from an EMBL/GenBank/DDBJ whole genome shotgun (WGS) entry which is preliminary data.</text>
</comment>
<keyword evidence="3" id="KW-1185">Reference proteome</keyword>
<accession>A0A4C1SV82</accession>
<feature type="region of interest" description="Disordered" evidence="1">
    <location>
        <begin position="69"/>
        <end position="121"/>
    </location>
</feature>
<proteinExistence type="predicted"/>
<feature type="compositionally biased region" description="Basic residues" evidence="1">
    <location>
        <begin position="105"/>
        <end position="121"/>
    </location>
</feature>
<sequence length="121" mass="13498">MCDETRITEAHGTDSACAQRPYNRVGALSRKDGANEVDSGRWQKDIQHVPDAVGAGKPTRRYMFSINKCGHSESRNRSNAKPRPHHLPLSNTRGAAPRTDSINHALRRPRIYSRRVSRGGP</sequence>
<protein>
    <submittedName>
        <fullName evidence="2">Uncharacterized protein</fullName>
    </submittedName>
</protein>
<dbReference type="AlphaFoldDB" id="A0A4C1SV82"/>
<gene>
    <name evidence="2" type="ORF">EVAR_3449_1</name>
</gene>
<dbReference type="Proteomes" id="UP000299102">
    <property type="component" value="Unassembled WGS sequence"/>
</dbReference>
<organism evidence="2 3">
    <name type="scientific">Eumeta variegata</name>
    <name type="common">Bagworm moth</name>
    <name type="synonym">Eumeta japonica</name>
    <dbReference type="NCBI Taxonomy" id="151549"/>
    <lineage>
        <taxon>Eukaryota</taxon>
        <taxon>Metazoa</taxon>
        <taxon>Ecdysozoa</taxon>
        <taxon>Arthropoda</taxon>
        <taxon>Hexapoda</taxon>
        <taxon>Insecta</taxon>
        <taxon>Pterygota</taxon>
        <taxon>Neoptera</taxon>
        <taxon>Endopterygota</taxon>
        <taxon>Lepidoptera</taxon>
        <taxon>Glossata</taxon>
        <taxon>Ditrysia</taxon>
        <taxon>Tineoidea</taxon>
        <taxon>Psychidae</taxon>
        <taxon>Oiketicinae</taxon>
        <taxon>Eumeta</taxon>
    </lineage>
</organism>
<dbReference type="EMBL" id="BGZK01000016">
    <property type="protein sequence ID" value="GBP05130.1"/>
    <property type="molecule type" value="Genomic_DNA"/>
</dbReference>
<evidence type="ECO:0000313" key="3">
    <source>
        <dbReference type="Proteomes" id="UP000299102"/>
    </source>
</evidence>
<reference evidence="2 3" key="1">
    <citation type="journal article" date="2019" name="Commun. Biol.">
        <title>The bagworm genome reveals a unique fibroin gene that provides high tensile strength.</title>
        <authorList>
            <person name="Kono N."/>
            <person name="Nakamura H."/>
            <person name="Ohtoshi R."/>
            <person name="Tomita M."/>
            <person name="Numata K."/>
            <person name="Arakawa K."/>
        </authorList>
    </citation>
    <scope>NUCLEOTIDE SEQUENCE [LARGE SCALE GENOMIC DNA]</scope>
</reference>
<evidence type="ECO:0000256" key="1">
    <source>
        <dbReference type="SAM" id="MobiDB-lite"/>
    </source>
</evidence>